<feature type="compositionally biased region" description="Basic residues" evidence="2">
    <location>
        <begin position="598"/>
        <end position="607"/>
    </location>
</feature>
<evidence type="ECO:0000256" key="2">
    <source>
        <dbReference type="SAM" id="MobiDB-lite"/>
    </source>
</evidence>
<dbReference type="GO" id="GO:0016887">
    <property type="term" value="F:ATP hydrolysis activity"/>
    <property type="evidence" value="ECO:0007669"/>
    <property type="project" value="InterPro"/>
</dbReference>
<dbReference type="OrthoDB" id="10042665at2759"/>
<dbReference type="AlphaFoldDB" id="H0EF88"/>
<feature type="coiled-coil region" evidence="1">
    <location>
        <begin position="55"/>
        <end position="100"/>
    </location>
</feature>
<dbReference type="Pfam" id="PF23232">
    <property type="entry name" value="AAA_lid_13"/>
    <property type="match status" value="1"/>
</dbReference>
<evidence type="ECO:0000313" key="5">
    <source>
        <dbReference type="EMBL" id="EHL02790.1"/>
    </source>
</evidence>
<dbReference type="HOGENOM" id="CLU_416213_0_0_1"/>
<feature type="region of interest" description="Disordered" evidence="2">
    <location>
        <begin position="518"/>
        <end position="618"/>
    </location>
</feature>
<feature type="region of interest" description="Disordered" evidence="2">
    <location>
        <begin position="1"/>
        <end position="49"/>
    </location>
</feature>
<dbReference type="GO" id="GO:0005524">
    <property type="term" value="F:ATP binding"/>
    <property type="evidence" value="ECO:0007669"/>
    <property type="project" value="InterPro"/>
</dbReference>
<keyword evidence="1" id="KW-0175">Coiled coil</keyword>
<gene>
    <name evidence="5" type="ORF">M7I_1129</name>
</gene>
<keyword evidence="6" id="KW-1185">Reference proteome</keyword>
<feature type="compositionally biased region" description="Acidic residues" evidence="2">
    <location>
        <begin position="552"/>
        <end position="564"/>
    </location>
</feature>
<dbReference type="Proteomes" id="UP000005446">
    <property type="component" value="Unassembled WGS sequence"/>
</dbReference>
<dbReference type="EMBL" id="AGUE01000019">
    <property type="protein sequence ID" value="EHL02790.1"/>
    <property type="molecule type" value="Genomic_DNA"/>
</dbReference>
<reference evidence="5 6" key="1">
    <citation type="journal article" date="2012" name="Eukaryot. Cell">
        <title>Genome sequence of the fungus Glarea lozoyensis: the first genome sequence of a species from the Helotiaceae family.</title>
        <authorList>
            <person name="Youssar L."/>
            <person name="Gruening B.A."/>
            <person name="Erxleben A."/>
            <person name="Guenther S."/>
            <person name="Huettel W."/>
        </authorList>
    </citation>
    <scope>NUCLEOTIDE SEQUENCE [LARGE SCALE GENOMIC DNA]</scope>
    <source>
        <strain evidence="6">ATCC 74030 / MF5533</strain>
    </source>
</reference>
<feature type="region of interest" description="Disordered" evidence="2">
    <location>
        <begin position="638"/>
        <end position="659"/>
    </location>
</feature>
<dbReference type="InParanoid" id="H0EF88"/>
<feature type="compositionally biased region" description="Basic residues" evidence="2">
    <location>
        <begin position="569"/>
        <end position="579"/>
    </location>
</feature>
<dbReference type="Gene3D" id="3.40.50.300">
    <property type="entry name" value="P-loop containing nucleotide triphosphate hydrolases"/>
    <property type="match status" value="1"/>
</dbReference>
<protein>
    <submittedName>
        <fullName evidence="5">Uncharacterized protein</fullName>
    </submittedName>
</protein>
<sequence length="659" mass="75164">MSDNDGKKEIVQPFNSGFESAKPAESREATSDNDESNPHGIVQASALDENSENYVTQLKKRLDSIEKELRSVKNSRRESLKEVETICDQAEARLNQHVGNSTSGRNVENAPMTANVPAGEELTDANAKDENTLEEKAREARRNRDELRCLVEFMDKDMSDIFDIKLAASTHTLEEVAFEHLWQVYKPGIVIYGSNQRGDPNRCQAYHVLHVTGGRDRSKTQKIRYPSVHWQTFGVVLRCVPIRRYFKPAPHQASGVEHFKKKFYKWQIKFGGSIINRSTDADRREVFDALPRIKNQPWITDVFDDSNFEEDRRNINLIEDITEVQSQRIRSGLENLVLPKGHRMLLQALIKNQVGTPKKTSGNSDDEMDEFSMDVVKGKGKGLIILLHGVPGVGKTSTAECVAAQLRRPLLPITTGNPRVLLIRKFYERHWAENIEHPSRRWNGRQIKNAFQTALALANWDFHDAQESLRLERPLLKAAHFDRVAETSAHFDDYISDIHGLKEEDTYGILAEREEVRKDTNQGIYPRSRVPAGGSRKQAPLHRRGGRTYSYDDFDDASPDEDDLESRARKVPTAHRGSRIRGDYGDEEEDYTGTRSRSNVKSRRGAGRTRDHDEDEIVEGDDLDDVQRLELELKLARLKRRKGSSHGSEIEGKDEELNY</sequence>
<dbReference type="InterPro" id="IPR027417">
    <property type="entry name" value="P-loop_NTPase"/>
</dbReference>
<dbReference type="SUPFAM" id="SSF52540">
    <property type="entry name" value="P-loop containing nucleoside triphosphate hydrolases"/>
    <property type="match status" value="2"/>
</dbReference>
<dbReference type="PANTHER" id="PTHR46411">
    <property type="entry name" value="FAMILY ATPASE, PUTATIVE-RELATED"/>
    <property type="match status" value="1"/>
</dbReference>
<feature type="domain" description="AAA+ ATPase lid" evidence="4">
    <location>
        <begin position="433"/>
        <end position="500"/>
    </location>
</feature>
<dbReference type="InterPro" id="IPR003959">
    <property type="entry name" value="ATPase_AAA_core"/>
</dbReference>
<accession>H0EF88</accession>
<comment type="caution">
    <text evidence="5">The sequence shown here is derived from an EMBL/GenBank/DDBJ whole genome shotgun (WGS) entry which is preliminary data.</text>
</comment>
<feature type="coiled-coil region" evidence="1">
    <location>
        <begin position="130"/>
        <end position="157"/>
    </location>
</feature>
<evidence type="ECO:0000259" key="3">
    <source>
        <dbReference type="Pfam" id="PF00004"/>
    </source>
</evidence>
<proteinExistence type="predicted"/>
<feature type="compositionally biased region" description="Basic and acidic residues" evidence="2">
    <location>
        <begin position="1"/>
        <end position="10"/>
    </location>
</feature>
<dbReference type="Pfam" id="PF00004">
    <property type="entry name" value="AAA"/>
    <property type="match status" value="1"/>
</dbReference>
<evidence type="ECO:0000313" key="6">
    <source>
        <dbReference type="Proteomes" id="UP000005446"/>
    </source>
</evidence>
<evidence type="ECO:0000259" key="4">
    <source>
        <dbReference type="Pfam" id="PF23232"/>
    </source>
</evidence>
<evidence type="ECO:0000256" key="1">
    <source>
        <dbReference type="SAM" id="Coils"/>
    </source>
</evidence>
<name>H0EF88_GLAL7</name>
<organism evidence="5 6">
    <name type="scientific">Glarea lozoyensis (strain ATCC 74030 / MF5533)</name>
    <dbReference type="NCBI Taxonomy" id="1104152"/>
    <lineage>
        <taxon>Eukaryota</taxon>
        <taxon>Fungi</taxon>
        <taxon>Dikarya</taxon>
        <taxon>Ascomycota</taxon>
        <taxon>Pezizomycotina</taxon>
        <taxon>Leotiomycetes</taxon>
        <taxon>Helotiales</taxon>
        <taxon>Helotiaceae</taxon>
        <taxon>Glarea</taxon>
    </lineage>
</organism>
<dbReference type="InterPro" id="IPR056599">
    <property type="entry name" value="AAA_lid_fung"/>
</dbReference>
<dbReference type="PANTHER" id="PTHR46411:SF3">
    <property type="entry name" value="AAA+ ATPASE DOMAIN-CONTAINING PROTEIN"/>
    <property type="match status" value="1"/>
</dbReference>
<feature type="domain" description="ATPase AAA-type core" evidence="3">
    <location>
        <begin position="385"/>
        <end position="413"/>
    </location>
</feature>